<evidence type="ECO:0000313" key="2">
    <source>
        <dbReference type="Proteomes" id="UP001066276"/>
    </source>
</evidence>
<gene>
    <name evidence="1" type="ORF">NDU88_001596</name>
</gene>
<protein>
    <submittedName>
        <fullName evidence="1">Uncharacterized protein</fullName>
    </submittedName>
</protein>
<feature type="non-terminal residue" evidence="1">
    <location>
        <position position="88"/>
    </location>
</feature>
<evidence type="ECO:0000313" key="1">
    <source>
        <dbReference type="EMBL" id="KAJ1148770.1"/>
    </source>
</evidence>
<dbReference type="EMBL" id="JANPWB010000009">
    <property type="protein sequence ID" value="KAJ1148770.1"/>
    <property type="molecule type" value="Genomic_DNA"/>
</dbReference>
<accession>A0AAV7R9J1</accession>
<reference evidence="1" key="1">
    <citation type="journal article" date="2022" name="bioRxiv">
        <title>Sequencing and chromosome-scale assembly of the giantPleurodeles waltlgenome.</title>
        <authorList>
            <person name="Brown T."/>
            <person name="Elewa A."/>
            <person name="Iarovenko S."/>
            <person name="Subramanian E."/>
            <person name="Araus A.J."/>
            <person name="Petzold A."/>
            <person name="Susuki M."/>
            <person name="Suzuki K.-i.T."/>
            <person name="Hayashi T."/>
            <person name="Toyoda A."/>
            <person name="Oliveira C."/>
            <person name="Osipova E."/>
            <person name="Leigh N.D."/>
            <person name="Simon A."/>
            <person name="Yun M.H."/>
        </authorList>
    </citation>
    <scope>NUCLEOTIDE SEQUENCE</scope>
    <source>
        <strain evidence="1">20211129_DDA</strain>
        <tissue evidence="1">Liver</tissue>
    </source>
</reference>
<dbReference type="AlphaFoldDB" id="A0AAV7R9J1"/>
<keyword evidence="2" id="KW-1185">Reference proteome</keyword>
<proteinExistence type="predicted"/>
<comment type="caution">
    <text evidence="1">The sequence shown here is derived from an EMBL/GenBank/DDBJ whole genome shotgun (WGS) entry which is preliminary data.</text>
</comment>
<dbReference type="Proteomes" id="UP001066276">
    <property type="component" value="Chromosome 5"/>
</dbReference>
<organism evidence="1 2">
    <name type="scientific">Pleurodeles waltl</name>
    <name type="common">Iberian ribbed newt</name>
    <dbReference type="NCBI Taxonomy" id="8319"/>
    <lineage>
        <taxon>Eukaryota</taxon>
        <taxon>Metazoa</taxon>
        <taxon>Chordata</taxon>
        <taxon>Craniata</taxon>
        <taxon>Vertebrata</taxon>
        <taxon>Euteleostomi</taxon>
        <taxon>Amphibia</taxon>
        <taxon>Batrachia</taxon>
        <taxon>Caudata</taxon>
        <taxon>Salamandroidea</taxon>
        <taxon>Salamandridae</taxon>
        <taxon>Pleurodelinae</taxon>
        <taxon>Pleurodeles</taxon>
    </lineage>
</organism>
<feature type="non-terminal residue" evidence="1">
    <location>
        <position position="1"/>
    </location>
</feature>
<name>A0AAV7R9J1_PLEWA</name>
<sequence>QELFMTKRNSCHMHSGAINISSGDSGISAFSKTRIKTFYLSGSMERFAAVPVFSSMYCALDLFRRLMTVGDKNCEYGNTVNSSIKGKE</sequence>